<comment type="caution">
    <text evidence="1">The sequence shown here is derived from an EMBL/GenBank/DDBJ whole genome shotgun (WGS) entry which is preliminary data.</text>
</comment>
<dbReference type="STRING" id="1837282.A6F49_04335"/>
<evidence type="ECO:0000313" key="1">
    <source>
        <dbReference type="EMBL" id="OAV62891.1"/>
    </source>
</evidence>
<dbReference type="OrthoDB" id="4571398at2"/>
<reference evidence="1 2" key="1">
    <citation type="submission" date="2016-04" db="EMBL/GenBank/DDBJ databases">
        <title>First whole genome shotgun sequence of the bacterium Enteractinococcus sp. strain UASWS1574.</title>
        <authorList>
            <person name="Crovadore J."/>
            <person name="Chablais R."/>
            <person name="Lefort F."/>
        </authorList>
    </citation>
    <scope>NUCLEOTIDE SEQUENCE [LARGE SCALE GENOMIC DNA]</scope>
    <source>
        <strain evidence="1 2">UASWS1574</strain>
    </source>
</reference>
<dbReference type="RefSeq" id="WP_043056052.1">
    <property type="nucleotide sequence ID" value="NZ_LXEY01000007.1"/>
</dbReference>
<gene>
    <name evidence="1" type="ORF">A6F49_04335</name>
</gene>
<organism evidence="1 2">
    <name type="scientific">Enteractinococcus helveticum</name>
    <dbReference type="NCBI Taxonomy" id="1837282"/>
    <lineage>
        <taxon>Bacteria</taxon>
        <taxon>Bacillati</taxon>
        <taxon>Actinomycetota</taxon>
        <taxon>Actinomycetes</taxon>
        <taxon>Micrococcales</taxon>
        <taxon>Micrococcaceae</taxon>
    </lineage>
</organism>
<protein>
    <submittedName>
        <fullName evidence="1">Uncharacterized protein</fullName>
    </submittedName>
</protein>
<keyword evidence="2" id="KW-1185">Reference proteome</keyword>
<accession>A0A1B7M2S8</accession>
<proteinExistence type="predicted"/>
<name>A0A1B7M2S8_9MICC</name>
<evidence type="ECO:0000313" key="2">
    <source>
        <dbReference type="Proteomes" id="UP000078292"/>
    </source>
</evidence>
<sequence length="225" mass="24483">MKASLDYIFQDRTESLKSTLVDAVVNIHDAHSEGQLIMEERGRRGYGHSIWAALPKSLSKAVTYTFADASVMSPPKRPYSLPILNGCVFFPWRIPGGESIPAATDYPQGLQELFGQSQVKQESLFGDDEDIEDGQLDLLVPETSNMLKIVFIAVEATPERLDKITWGEVARGTTADSVVWLSKEVLHSAEVGSGSIGQQAFGTFTAGPIPPSIAAPRTEGTTDRE</sequence>
<dbReference type="AlphaFoldDB" id="A0A1B7M2S8"/>
<dbReference type="Proteomes" id="UP000078292">
    <property type="component" value="Unassembled WGS sequence"/>
</dbReference>
<dbReference type="EMBL" id="LXEY01000007">
    <property type="protein sequence ID" value="OAV62891.1"/>
    <property type="molecule type" value="Genomic_DNA"/>
</dbReference>